<feature type="DNA-binding region" description="H-T-H motif" evidence="2">
    <location>
        <begin position="27"/>
        <end position="46"/>
    </location>
</feature>
<dbReference type="Pfam" id="PF17940">
    <property type="entry name" value="TetR_C_31"/>
    <property type="match status" value="1"/>
</dbReference>
<evidence type="ECO:0000256" key="2">
    <source>
        <dbReference type="PROSITE-ProRule" id="PRU00335"/>
    </source>
</evidence>
<name>A0ABV5S4G5_9ACTN</name>
<dbReference type="Proteomes" id="UP001589532">
    <property type="component" value="Unassembled WGS sequence"/>
</dbReference>
<keyword evidence="5" id="KW-1185">Reference proteome</keyword>
<dbReference type="Gene3D" id="1.10.357.10">
    <property type="entry name" value="Tetracycline Repressor, domain 2"/>
    <property type="match status" value="1"/>
</dbReference>
<dbReference type="PROSITE" id="PS50977">
    <property type="entry name" value="HTH_TETR_2"/>
    <property type="match status" value="1"/>
</dbReference>
<accession>A0ABV5S4G5</accession>
<evidence type="ECO:0000256" key="1">
    <source>
        <dbReference type="ARBA" id="ARBA00023125"/>
    </source>
</evidence>
<proteinExistence type="predicted"/>
<gene>
    <name evidence="4" type="ORF">ACFFSA_26045</name>
</gene>
<sequence>MGNQDRRERLQDTAIEVLAEHGGRGLTHRAVDTAAGVPLGTAKNYFPTRQALLRAVAERCVELYRDVPRPAPGDRKTLVAMISALLADVAGPGRPRLLAYLELQAEAARAPWLAGIVDAIAEADFAAFEEAQRAAGLPVTPERAATVTLALHAAIPHLLAGGPRTLTATGLDDPAGFARDLLDSVYGRAGDGMP</sequence>
<dbReference type="InterPro" id="IPR009057">
    <property type="entry name" value="Homeodomain-like_sf"/>
</dbReference>
<organism evidence="4 5">
    <name type="scientific">Nonomuraea helvata</name>
    <dbReference type="NCBI Taxonomy" id="37484"/>
    <lineage>
        <taxon>Bacteria</taxon>
        <taxon>Bacillati</taxon>
        <taxon>Actinomycetota</taxon>
        <taxon>Actinomycetes</taxon>
        <taxon>Streptosporangiales</taxon>
        <taxon>Streptosporangiaceae</taxon>
        <taxon>Nonomuraea</taxon>
    </lineage>
</organism>
<protein>
    <submittedName>
        <fullName evidence="4">TetR/AcrR family transcriptional regulator</fullName>
    </submittedName>
</protein>
<feature type="domain" description="HTH tetR-type" evidence="3">
    <location>
        <begin position="4"/>
        <end position="64"/>
    </location>
</feature>
<dbReference type="InterPro" id="IPR041583">
    <property type="entry name" value="TetR_C_31"/>
</dbReference>
<evidence type="ECO:0000313" key="4">
    <source>
        <dbReference type="EMBL" id="MFB9626563.1"/>
    </source>
</evidence>
<dbReference type="RefSeq" id="WP_345000963.1">
    <property type="nucleotide sequence ID" value="NZ_BAAAXV010000009.1"/>
</dbReference>
<comment type="caution">
    <text evidence="4">The sequence shown here is derived from an EMBL/GenBank/DDBJ whole genome shotgun (WGS) entry which is preliminary data.</text>
</comment>
<dbReference type="SUPFAM" id="SSF46689">
    <property type="entry name" value="Homeodomain-like"/>
    <property type="match status" value="1"/>
</dbReference>
<reference evidence="4 5" key="1">
    <citation type="submission" date="2024-09" db="EMBL/GenBank/DDBJ databases">
        <authorList>
            <person name="Sun Q."/>
            <person name="Mori K."/>
        </authorList>
    </citation>
    <scope>NUCLEOTIDE SEQUENCE [LARGE SCALE GENOMIC DNA]</scope>
    <source>
        <strain evidence="4 5">JCM 3143</strain>
    </source>
</reference>
<keyword evidence="1 2" id="KW-0238">DNA-binding</keyword>
<dbReference type="InterPro" id="IPR001647">
    <property type="entry name" value="HTH_TetR"/>
</dbReference>
<evidence type="ECO:0000259" key="3">
    <source>
        <dbReference type="PROSITE" id="PS50977"/>
    </source>
</evidence>
<dbReference type="EMBL" id="JBHMBW010000023">
    <property type="protein sequence ID" value="MFB9626563.1"/>
    <property type="molecule type" value="Genomic_DNA"/>
</dbReference>
<evidence type="ECO:0000313" key="5">
    <source>
        <dbReference type="Proteomes" id="UP001589532"/>
    </source>
</evidence>